<dbReference type="Pfam" id="PF00248">
    <property type="entry name" value="Aldo_ket_red"/>
    <property type="match status" value="1"/>
</dbReference>
<dbReference type="PANTHER" id="PTHR43638">
    <property type="entry name" value="OXIDOREDUCTASE, ALDO/KETO REDUCTASE FAMILY PROTEIN"/>
    <property type="match status" value="1"/>
</dbReference>
<dbReference type="InterPro" id="IPR020471">
    <property type="entry name" value="AKR"/>
</dbReference>
<gene>
    <name evidence="2" type="ORF">P4R38_19645</name>
</gene>
<reference evidence="2 3" key="1">
    <citation type="submission" date="2023-03" db="EMBL/GenBank/DDBJ databases">
        <title>YIM 133296 draft genome.</title>
        <authorList>
            <person name="Xiong L."/>
        </authorList>
    </citation>
    <scope>NUCLEOTIDE SEQUENCE [LARGE SCALE GENOMIC DNA]</scope>
    <source>
        <strain evidence="2 3">YIM 133296</strain>
    </source>
</reference>
<feature type="domain" description="NADP-dependent oxidoreductase" evidence="1">
    <location>
        <begin position="22"/>
        <end position="298"/>
    </location>
</feature>
<dbReference type="RefSeq" id="WP_277193679.1">
    <property type="nucleotide sequence ID" value="NZ_JAROAV010000057.1"/>
</dbReference>
<dbReference type="InterPro" id="IPR023210">
    <property type="entry name" value="NADP_OxRdtase_dom"/>
</dbReference>
<dbReference type="CDD" id="cd19088">
    <property type="entry name" value="AKR_AKR13B1"/>
    <property type="match status" value="1"/>
</dbReference>
<keyword evidence="3" id="KW-1185">Reference proteome</keyword>
<comment type="caution">
    <text evidence="2">The sequence shown here is derived from an EMBL/GenBank/DDBJ whole genome shotgun (WGS) entry which is preliminary data.</text>
</comment>
<dbReference type="EMBL" id="JAROAV010000057">
    <property type="protein sequence ID" value="MDF8266470.1"/>
    <property type="molecule type" value="Genomic_DNA"/>
</dbReference>
<organism evidence="2 3">
    <name type="scientific">Luteipulveratus flavus</name>
    <dbReference type="NCBI Taxonomy" id="3031728"/>
    <lineage>
        <taxon>Bacteria</taxon>
        <taxon>Bacillati</taxon>
        <taxon>Actinomycetota</taxon>
        <taxon>Actinomycetes</taxon>
        <taxon>Micrococcales</taxon>
        <taxon>Dermacoccaceae</taxon>
        <taxon>Luteipulveratus</taxon>
    </lineage>
</organism>
<protein>
    <submittedName>
        <fullName evidence="2">Aldo/keto reductase</fullName>
    </submittedName>
</protein>
<sequence length="299" mass="31755">MTSTLDASAAGTWTLGTRTVNRLGLGAMRLTGTAAFDLGGRRDRATSIRVLRQAVELGVDHIDTAAFYFSPWLSANQLIHQALAPYDDDLTIVTKVGPGRDPSGEWTAWARPDQLRGQVEQNLRELGRDHLDVVNYRHTGPSKPVADHVGALAALVDDGLVRHVGISNVTAEQVDHARAVTEIVCVQNRYAVACREAGAREVLDHCGKHGIAFVPFFTIAGDGQEGRPAADASTADAVQAVAEQHAVSPAQIRLAWSLAQGPHVLAIPGTGDPAHLQDNIAAASLRLTDADLRALDALG</sequence>
<dbReference type="Proteomes" id="UP001528912">
    <property type="component" value="Unassembled WGS sequence"/>
</dbReference>
<dbReference type="SUPFAM" id="SSF51430">
    <property type="entry name" value="NAD(P)-linked oxidoreductase"/>
    <property type="match status" value="1"/>
</dbReference>
<dbReference type="PRINTS" id="PR00069">
    <property type="entry name" value="ALDKETRDTASE"/>
</dbReference>
<dbReference type="NCBIfam" id="NF007695">
    <property type="entry name" value="PRK10376.1"/>
    <property type="match status" value="1"/>
</dbReference>
<dbReference type="PANTHER" id="PTHR43638:SF3">
    <property type="entry name" value="ALDEHYDE REDUCTASE"/>
    <property type="match status" value="1"/>
</dbReference>
<dbReference type="Gene3D" id="3.20.20.100">
    <property type="entry name" value="NADP-dependent oxidoreductase domain"/>
    <property type="match status" value="1"/>
</dbReference>
<accession>A0ABT6CCF2</accession>
<name>A0ABT6CCF2_9MICO</name>
<evidence type="ECO:0000259" key="1">
    <source>
        <dbReference type="Pfam" id="PF00248"/>
    </source>
</evidence>
<proteinExistence type="predicted"/>
<evidence type="ECO:0000313" key="2">
    <source>
        <dbReference type="EMBL" id="MDF8266470.1"/>
    </source>
</evidence>
<dbReference type="InterPro" id="IPR036812">
    <property type="entry name" value="NAD(P)_OxRdtase_dom_sf"/>
</dbReference>
<evidence type="ECO:0000313" key="3">
    <source>
        <dbReference type="Proteomes" id="UP001528912"/>
    </source>
</evidence>